<sequence length="36" mass="3827">MPKFLIQASYTTEGAAGLLREGGSGRRAAVEQVCRC</sequence>
<protein>
    <submittedName>
        <fullName evidence="1">Uncharacterized protein</fullName>
    </submittedName>
</protein>
<proteinExistence type="predicted"/>
<reference evidence="1 2" key="1">
    <citation type="submission" date="2011-08" db="EMBL/GenBank/DDBJ databases">
        <authorList>
            <person name="Lin Y."/>
            <person name="Hao X."/>
            <person name="Johnstone L."/>
            <person name="Miller S.J."/>
            <person name="Wei G."/>
            <person name="Rensing C."/>
        </authorList>
    </citation>
    <scope>NUCLEOTIDE SEQUENCE [LARGE SCALE GENOMIC DNA]</scope>
    <source>
        <strain evidence="1 2">K42</strain>
    </source>
</reference>
<evidence type="ECO:0000313" key="2">
    <source>
        <dbReference type="Proteomes" id="UP000004217"/>
    </source>
</evidence>
<name>G2G6I4_9ACTN</name>
<gene>
    <name evidence="1" type="ORF">SZN_05457</name>
</gene>
<dbReference type="AlphaFoldDB" id="G2G6I4"/>
<accession>G2G6I4</accession>
<evidence type="ECO:0000313" key="1">
    <source>
        <dbReference type="EMBL" id="EGX60875.1"/>
    </source>
</evidence>
<organism evidence="1 2">
    <name type="scientific">Streptomyces zinciresistens K42</name>
    <dbReference type="NCBI Taxonomy" id="700597"/>
    <lineage>
        <taxon>Bacteria</taxon>
        <taxon>Bacillati</taxon>
        <taxon>Actinomycetota</taxon>
        <taxon>Actinomycetes</taxon>
        <taxon>Kitasatosporales</taxon>
        <taxon>Streptomycetaceae</taxon>
        <taxon>Streptomyces</taxon>
    </lineage>
</organism>
<dbReference type="Proteomes" id="UP000004217">
    <property type="component" value="Unassembled WGS sequence"/>
</dbReference>
<keyword evidence="2" id="KW-1185">Reference proteome</keyword>
<comment type="caution">
    <text evidence="1">The sequence shown here is derived from an EMBL/GenBank/DDBJ whole genome shotgun (WGS) entry which is preliminary data.</text>
</comment>
<dbReference type="EMBL" id="AGBF01000009">
    <property type="protein sequence ID" value="EGX60875.1"/>
    <property type="molecule type" value="Genomic_DNA"/>
</dbReference>